<dbReference type="Pfam" id="PF01177">
    <property type="entry name" value="Asp_Glu_race"/>
    <property type="match status" value="1"/>
</dbReference>
<dbReference type="InterPro" id="IPR001920">
    <property type="entry name" value="Asp/Glu_race"/>
</dbReference>
<accession>A0AA37HSH0</accession>
<dbReference type="PANTHER" id="PTHR21198">
    <property type="entry name" value="GLUTAMATE RACEMASE"/>
    <property type="match status" value="1"/>
</dbReference>
<reference evidence="3" key="2">
    <citation type="submission" date="2021-08" db="EMBL/GenBank/DDBJ databases">
        <authorList>
            <person name="Tani A."/>
            <person name="Ola A."/>
            <person name="Ogura Y."/>
            <person name="Katsura K."/>
            <person name="Hayashi T."/>
        </authorList>
    </citation>
    <scope>NUCLEOTIDE SEQUENCE</scope>
    <source>
        <strain evidence="3">NBRC 103626</strain>
    </source>
</reference>
<keyword evidence="2" id="KW-0413">Isomerase</keyword>
<dbReference type="InterPro" id="IPR015942">
    <property type="entry name" value="Asp/Glu/hydantoin_racemase"/>
</dbReference>
<dbReference type="NCBIfam" id="TIGR00035">
    <property type="entry name" value="asp_race"/>
    <property type="match status" value="1"/>
</dbReference>
<dbReference type="InterPro" id="IPR004380">
    <property type="entry name" value="Asp_race"/>
</dbReference>
<comment type="caution">
    <text evidence="3">The sequence shown here is derived from an EMBL/GenBank/DDBJ whole genome shotgun (WGS) entry which is preliminary data.</text>
</comment>
<evidence type="ECO:0000256" key="2">
    <source>
        <dbReference type="ARBA" id="ARBA00023235"/>
    </source>
</evidence>
<evidence type="ECO:0000313" key="3">
    <source>
        <dbReference type="EMBL" id="GJD80754.1"/>
    </source>
</evidence>
<dbReference type="Gene3D" id="3.40.50.1860">
    <property type="match status" value="2"/>
</dbReference>
<proteinExistence type="inferred from homology"/>
<dbReference type="SUPFAM" id="SSF53681">
    <property type="entry name" value="Aspartate/glutamate racemase"/>
    <property type="match status" value="2"/>
</dbReference>
<organism evidence="3 4">
    <name type="scientific">Methylobacterium gregans</name>
    <dbReference type="NCBI Taxonomy" id="374424"/>
    <lineage>
        <taxon>Bacteria</taxon>
        <taxon>Pseudomonadati</taxon>
        <taxon>Pseudomonadota</taxon>
        <taxon>Alphaproteobacteria</taxon>
        <taxon>Hyphomicrobiales</taxon>
        <taxon>Methylobacteriaceae</taxon>
        <taxon>Methylobacterium</taxon>
    </lineage>
</organism>
<dbReference type="AlphaFoldDB" id="A0AA37HSH0"/>
<dbReference type="Proteomes" id="UP001055108">
    <property type="component" value="Unassembled WGS sequence"/>
</dbReference>
<dbReference type="GO" id="GO:0047661">
    <property type="term" value="F:amino-acid racemase activity"/>
    <property type="evidence" value="ECO:0007669"/>
    <property type="project" value="InterPro"/>
</dbReference>
<comment type="similarity">
    <text evidence="1">Belongs to the aspartate/glutamate racemases family.</text>
</comment>
<gene>
    <name evidence="3" type="ORF">NBEOAGPD_3997</name>
</gene>
<reference evidence="3" key="1">
    <citation type="journal article" date="2016" name="Front. Microbiol.">
        <title>Genome Sequence of the Piezophilic, Mesophilic Sulfate-Reducing Bacterium Desulfovibrio indicus J2T.</title>
        <authorList>
            <person name="Cao J."/>
            <person name="Maignien L."/>
            <person name="Shao Z."/>
            <person name="Alain K."/>
            <person name="Jebbar M."/>
        </authorList>
    </citation>
    <scope>NUCLEOTIDE SEQUENCE</scope>
    <source>
        <strain evidence="3">NBRC 103626</strain>
    </source>
</reference>
<sequence length="235" mass="24582">MLGVLGGMGPMATVDFMAKVVRNTPAACDQDHVPMVVCSASNIPDRNAALRGEGADPLPAMRDALRRLEAAGATCIAIPCNTAHMWHCALQYETPLLILHIVDAVICELTARKGDCIGVLGTTSTVEGRLYQERLSCKGLSCRVPDAASQDAVMQAIRLVKAGQIAEAANILQVQAEALIDAGCSQVVMACTEIPVALASVEETLRTKLVDATEALARACVRACKTPAQGLACAA</sequence>
<protein>
    <submittedName>
        <fullName evidence="3">Aspartate racemase</fullName>
    </submittedName>
</protein>
<evidence type="ECO:0000256" key="1">
    <source>
        <dbReference type="ARBA" id="ARBA00007847"/>
    </source>
</evidence>
<dbReference type="RefSeq" id="WP_370880310.1">
    <property type="nucleotide sequence ID" value="NZ_BPQM01000110.1"/>
</dbReference>
<dbReference type="PANTHER" id="PTHR21198:SF7">
    <property type="entry name" value="ASPARTATE-GLUTAMATE RACEMASE FAMILY"/>
    <property type="match status" value="1"/>
</dbReference>
<dbReference type="EMBL" id="BPQM01000110">
    <property type="protein sequence ID" value="GJD80754.1"/>
    <property type="molecule type" value="Genomic_DNA"/>
</dbReference>
<keyword evidence="4" id="KW-1185">Reference proteome</keyword>
<name>A0AA37HSH0_9HYPH</name>
<evidence type="ECO:0000313" key="4">
    <source>
        <dbReference type="Proteomes" id="UP001055108"/>
    </source>
</evidence>